<keyword evidence="9" id="KW-0411">Iron-sulfur</keyword>
<evidence type="ECO:0000313" key="12">
    <source>
        <dbReference type="Proteomes" id="UP000464954"/>
    </source>
</evidence>
<comment type="pathway">
    <text evidence="2">Cofactor biosynthesis; NAD(+) biosynthesis; quinolinate from iminoaspartate: step 1/1.</text>
</comment>
<keyword evidence="5" id="KW-0662">Pyridine nucleotide biosynthesis</keyword>
<dbReference type="InterPro" id="IPR003473">
    <property type="entry name" value="NadA"/>
</dbReference>
<dbReference type="InterPro" id="IPR036094">
    <property type="entry name" value="NadA_sf"/>
</dbReference>
<gene>
    <name evidence="11" type="primary">nadA</name>
    <name evidence="11" type="ORF">GT409_09940</name>
</gene>
<evidence type="ECO:0000256" key="8">
    <source>
        <dbReference type="ARBA" id="ARBA00023004"/>
    </source>
</evidence>
<keyword evidence="6" id="KW-0808">Transferase</keyword>
<keyword evidence="12" id="KW-1185">Reference proteome</keyword>
<evidence type="ECO:0000256" key="1">
    <source>
        <dbReference type="ARBA" id="ARBA00001966"/>
    </source>
</evidence>
<dbReference type="EC" id="2.5.1.72" evidence="3 10"/>
<evidence type="ECO:0000256" key="2">
    <source>
        <dbReference type="ARBA" id="ARBA00005065"/>
    </source>
</evidence>
<name>A0A6P1MCG2_9BACT</name>
<dbReference type="RefSeq" id="WP_160628940.1">
    <property type="nucleotide sequence ID" value="NZ_CP047593.1"/>
</dbReference>
<evidence type="ECO:0000256" key="3">
    <source>
        <dbReference type="ARBA" id="ARBA00012669"/>
    </source>
</evidence>
<dbReference type="Proteomes" id="UP000464954">
    <property type="component" value="Chromosome"/>
</dbReference>
<dbReference type="GO" id="GO:0046872">
    <property type="term" value="F:metal ion binding"/>
    <property type="evidence" value="ECO:0007669"/>
    <property type="project" value="UniProtKB-KW"/>
</dbReference>
<evidence type="ECO:0000256" key="10">
    <source>
        <dbReference type="NCBIfam" id="TIGR00550"/>
    </source>
</evidence>
<keyword evidence="8" id="KW-0408">Iron</keyword>
<dbReference type="KEGG" id="taer:GT409_09940"/>
<dbReference type="EMBL" id="CP047593">
    <property type="protein sequence ID" value="QHI69758.1"/>
    <property type="molecule type" value="Genomic_DNA"/>
</dbReference>
<organism evidence="11 12">
    <name type="scientific">Tichowtungia aerotolerans</name>
    <dbReference type="NCBI Taxonomy" id="2697043"/>
    <lineage>
        <taxon>Bacteria</taxon>
        <taxon>Pseudomonadati</taxon>
        <taxon>Kiritimatiellota</taxon>
        <taxon>Tichowtungiia</taxon>
        <taxon>Tichowtungiales</taxon>
        <taxon>Tichowtungiaceae</taxon>
        <taxon>Tichowtungia</taxon>
    </lineage>
</organism>
<dbReference type="SUPFAM" id="SSF142754">
    <property type="entry name" value="NadA-like"/>
    <property type="match status" value="1"/>
</dbReference>
<dbReference type="PANTHER" id="PTHR30573:SF0">
    <property type="entry name" value="QUINOLINATE SYNTHASE, CHLOROPLASTIC"/>
    <property type="match status" value="1"/>
</dbReference>
<dbReference type="GO" id="GO:0008987">
    <property type="term" value="F:quinolinate synthetase A activity"/>
    <property type="evidence" value="ECO:0007669"/>
    <property type="project" value="UniProtKB-UniRule"/>
</dbReference>
<keyword evidence="7" id="KW-0479">Metal-binding</keyword>
<evidence type="ECO:0000256" key="6">
    <source>
        <dbReference type="ARBA" id="ARBA00022679"/>
    </source>
</evidence>
<sequence length="339" mass="37846">MTTAEKLYETLKDVEAGTSGPYPYARCEQFAPFIDEINRLKKEKNAVILAHSYVHPEIIYGVADFTGDSYKLSKDAKAADADLIIFVAVRFMAETAKALNPGKKVLIPSRLNGCSLADSITDDDVRRLKVGNPDFTFVCYINTSAAVKAECDVCVTSSNVYDIVERIPSDKIFFLPDKLMGENLQDEMKKRGVDKEIKLYDGNCYVHAEYDADRIVRLRNQYPKLQVLSHPECSRDIVQKSDVVASTSGMMDFMREDRAGDSYLLLTECGLAGRAQAEMPGKTFIGPCLECKYMKSNSLEDIRRVLVEPEAEDVVEISDQVRAGALECIDNMFKYAEAG</sequence>
<evidence type="ECO:0000256" key="7">
    <source>
        <dbReference type="ARBA" id="ARBA00022723"/>
    </source>
</evidence>
<evidence type="ECO:0000313" key="11">
    <source>
        <dbReference type="EMBL" id="QHI69758.1"/>
    </source>
</evidence>
<dbReference type="NCBIfam" id="NF006878">
    <property type="entry name" value="PRK09375.1-2"/>
    <property type="match status" value="1"/>
</dbReference>
<proteinExistence type="predicted"/>
<accession>A0A6P1MCG2</accession>
<evidence type="ECO:0000256" key="4">
    <source>
        <dbReference type="ARBA" id="ARBA00022485"/>
    </source>
</evidence>
<evidence type="ECO:0000256" key="9">
    <source>
        <dbReference type="ARBA" id="ARBA00023014"/>
    </source>
</evidence>
<dbReference type="PANTHER" id="PTHR30573">
    <property type="entry name" value="QUINOLINATE SYNTHETASE A"/>
    <property type="match status" value="1"/>
</dbReference>
<reference evidence="11 12" key="1">
    <citation type="submission" date="2020-01" db="EMBL/GenBank/DDBJ databases">
        <title>Ponticoccus aerotolerans gen. nov., sp. nov., an anaerobic bacterium and proposal of Ponticoccusceae fam. nov., Ponticoccusles ord. nov. and Ponticoccuse classis nov. in the phylum Kiritimatiellaeota.</title>
        <authorList>
            <person name="Zhou L.Y."/>
            <person name="Du Z.J."/>
        </authorList>
    </citation>
    <scope>NUCLEOTIDE SEQUENCE [LARGE SCALE GENOMIC DNA]</scope>
    <source>
        <strain evidence="11 12">S-5007</strain>
    </source>
</reference>
<keyword evidence="4" id="KW-0004">4Fe-4S</keyword>
<dbReference type="GO" id="GO:0034628">
    <property type="term" value="P:'de novo' NAD+ biosynthetic process from L-aspartate"/>
    <property type="evidence" value="ECO:0007669"/>
    <property type="project" value="TreeGrafter"/>
</dbReference>
<dbReference type="Pfam" id="PF02445">
    <property type="entry name" value="NadA"/>
    <property type="match status" value="1"/>
</dbReference>
<dbReference type="UniPathway" id="UPA00253">
    <property type="reaction ID" value="UER00327"/>
</dbReference>
<evidence type="ECO:0000256" key="5">
    <source>
        <dbReference type="ARBA" id="ARBA00022642"/>
    </source>
</evidence>
<dbReference type="GO" id="GO:0005829">
    <property type="term" value="C:cytosol"/>
    <property type="evidence" value="ECO:0007669"/>
    <property type="project" value="TreeGrafter"/>
</dbReference>
<dbReference type="GO" id="GO:0051539">
    <property type="term" value="F:4 iron, 4 sulfur cluster binding"/>
    <property type="evidence" value="ECO:0007669"/>
    <property type="project" value="UniProtKB-KW"/>
</dbReference>
<comment type="cofactor">
    <cofactor evidence="1">
        <name>[4Fe-4S] cluster</name>
        <dbReference type="ChEBI" id="CHEBI:49883"/>
    </cofactor>
</comment>
<protein>
    <recommendedName>
        <fullName evidence="3 10">Quinolinate synthase</fullName>
        <ecNumber evidence="3 10">2.5.1.72</ecNumber>
    </recommendedName>
</protein>
<dbReference type="NCBIfam" id="TIGR00550">
    <property type="entry name" value="nadA"/>
    <property type="match status" value="1"/>
</dbReference>
<dbReference type="AlphaFoldDB" id="A0A6P1MCG2"/>
<dbReference type="Gene3D" id="3.40.50.10800">
    <property type="entry name" value="NadA-like"/>
    <property type="match status" value="3"/>
</dbReference>